<evidence type="ECO:0000313" key="2">
    <source>
        <dbReference type="EMBL" id="SHH17535.1"/>
    </source>
</evidence>
<evidence type="ECO:0000313" key="3">
    <source>
        <dbReference type="Proteomes" id="UP000184221"/>
    </source>
</evidence>
<reference evidence="2 3" key="1">
    <citation type="submission" date="2016-11" db="EMBL/GenBank/DDBJ databases">
        <authorList>
            <person name="Jaros S."/>
            <person name="Januszkiewicz K."/>
            <person name="Wedrychowicz H."/>
        </authorList>
    </citation>
    <scope>NUCLEOTIDE SEQUENCE [LARGE SCALE GENOMIC DNA]</scope>
    <source>
        <strain evidence="2 3">DSM 29431</strain>
    </source>
</reference>
<feature type="region of interest" description="Disordered" evidence="1">
    <location>
        <begin position="169"/>
        <end position="188"/>
    </location>
</feature>
<keyword evidence="3" id="KW-1185">Reference proteome</keyword>
<dbReference type="STRING" id="996342.SAMN05443551_1493"/>
<dbReference type="EMBL" id="FQXC01000002">
    <property type="protein sequence ID" value="SHH17535.1"/>
    <property type="molecule type" value="Genomic_DNA"/>
</dbReference>
<organism evidence="2 3">
    <name type="scientific">Marivita hallyeonensis</name>
    <dbReference type="NCBI Taxonomy" id="996342"/>
    <lineage>
        <taxon>Bacteria</taxon>
        <taxon>Pseudomonadati</taxon>
        <taxon>Pseudomonadota</taxon>
        <taxon>Alphaproteobacteria</taxon>
        <taxon>Rhodobacterales</taxon>
        <taxon>Roseobacteraceae</taxon>
        <taxon>Marivita</taxon>
    </lineage>
</organism>
<dbReference type="Pfam" id="PF07310">
    <property type="entry name" value="PAS_5"/>
    <property type="match status" value="1"/>
</dbReference>
<gene>
    <name evidence="2" type="ORF">SAMN05443551_1493</name>
</gene>
<evidence type="ECO:0000256" key="1">
    <source>
        <dbReference type="SAM" id="MobiDB-lite"/>
    </source>
</evidence>
<dbReference type="InterPro" id="IPR009922">
    <property type="entry name" value="DUF1457"/>
</dbReference>
<accession>A0A1M5QTW4</accession>
<name>A0A1M5QTW4_9RHOB</name>
<dbReference type="AlphaFoldDB" id="A0A1M5QTW4"/>
<proteinExistence type="predicted"/>
<dbReference type="Proteomes" id="UP000184221">
    <property type="component" value="Unassembled WGS sequence"/>
</dbReference>
<protein>
    <submittedName>
        <fullName evidence="2">PAS domain-containing protein</fullName>
    </submittedName>
</protein>
<sequence length="197" mass="21365">MFGNPLLETVLTQHQERAVQAVDRYWHQLAAGRGVAKRSAIDPSVIQDALEYAFVGERLSEGHARVRVAGGALIAVADMEVAGMPLAVMIAPKDRAKFTDRVAHVFDDPAIVTLGLTGDVKFGQPPLSAQLRLYPLTDDQGRVTRMMGTFVTVGRIGSSPRRFTIEDAQTEPVRETAPQASRPGISRGHLRLVVSNA</sequence>
<dbReference type="OrthoDB" id="8478628at2"/>